<gene>
    <name evidence="2" type="ORF">PLXY2_LOCUS11312</name>
</gene>
<sequence length="222" mass="25801">MSFLTEYFDEYRPHPLIKSKQCRPENRFAELEGKWLKPTLGSDREKQLSDEEMRAFIRETTRELRGLSTYYNDYCAHLPEELKTKEFVPKPKKKRPCPPCPEESTEAPAPPAQTEAPPVKPLALKDTHVMTTAGAMYGRDVNAPTLKPLDTHFRILGYMRPKLLQTGLSEYTDTIARLAYELVRDDRIPQNRPSNGQRPRWGDGEHRQPMLDIVPYEQERLF</sequence>
<evidence type="ECO:0000256" key="1">
    <source>
        <dbReference type="SAM" id="MobiDB-lite"/>
    </source>
</evidence>
<dbReference type="EMBL" id="CAJHNJ030000056">
    <property type="protein sequence ID" value="CAG9133059.1"/>
    <property type="molecule type" value="Genomic_DNA"/>
</dbReference>
<evidence type="ECO:0000313" key="3">
    <source>
        <dbReference type="Proteomes" id="UP000653454"/>
    </source>
</evidence>
<proteinExistence type="predicted"/>
<accession>A0A8S4FXX5</accession>
<feature type="region of interest" description="Disordered" evidence="1">
    <location>
        <begin position="188"/>
        <end position="209"/>
    </location>
</feature>
<organism evidence="2 3">
    <name type="scientific">Plutella xylostella</name>
    <name type="common">Diamondback moth</name>
    <name type="synonym">Plutella maculipennis</name>
    <dbReference type="NCBI Taxonomy" id="51655"/>
    <lineage>
        <taxon>Eukaryota</taxon>
        <taxon>Metazoa</taxon>
        <taxon>Ecdysozoa</taxon>
        <taxon>Arthropoda</taxon>
        <taxon>Hexapoda</taxon>
        <taxon>Insecta</taxon>
        <taxon>Pterygota</taxon>
        <taxon>Neoptera</taxon>
        <taxon>Endopterygota</taxon>
        <taxon>Lepidoptera</taxon>
        <taxon>Glossata</taxon>
        <taxon>Ditrysia</taxon>
        <taxon>Yponomeutoidea</taxon>
        <taxon>Plutellidae</taxon>
        <taxon>Plutella</taxon>
    </lineage>
</organism>
<name>A0A8S4FXX5_PLUXY</name>
<comment type="caution">
    <text evidence="2">The sequence shown here is derived from an EMBL/GenBank/DDBJ whole genome shotgun (WGS) entry which is preliminary data.</text>
</comment>
<feature type="region of interest" description="Disordered" evidence="1">
    <location>
        <begin position="87"/>
        <end position="118"/>
    </location>
</feature>
<protein>
    <submittedName>
        <fullName evidence="2">(diamondback moth) hypothetical protein</fullName>
    </submittedName>
</protein>
<dbReference type="Proteomes" id="UP000653454">
    <property type="component" value="Unassembled WGS sequence"/>
</dbReference>
<evidence type="ECO:0000313" key="2">
    <source>
        <dbReference type="EMBL" id="CAG9133059.1"/>
    </source>
</evidence>
<feature type="compositionally biased region" description="Basic and acidic residues" evidence="1">
    <location>
        <begin position="200"/>
        <end position="209"/>
    </location>
</feature>
<reference evidence="2" key="1">
    <citation type="submission" date="2020-11" db="EMBL/GenBank/DDBJ databases">
        <authorList>
            <person name="Whiteford S."/>
        </authorList>
    </citation>
    <scope>NUCLEOTIDE SEQUENCE</scope>
</reference>
<dbReference type="AlphaFoldDB" id="A0A8S4FXX5"/>
<keyword evidence="3" id="KW-1185">Reference proteome</keyword>